<dbReference type="InterPro" id="IPR021401">
    <property type="entry name" value="DUF3040"/>
</dbReference>
<feature type="transmembrane region" description="Helical" evidence="1">
    <location>
        <begin position="38"/>
        <end position="71"/>
    </location>
</feature>
<dbReference type="RefSeq" id="WP_213010845.1">
    <property type="nucleotide sequence ID" value="NZ_BOQN01000088.1"/>
</dbReference>
<evidence type="ECO:0000256" key="1">
    <source>
        <dbReference type="SAM" id="Phobius"/>
    </source>
</evidence>
<keyword evidence="1" id="KW-0812">Transmembrane</keyword>
<proteinExistence type="predicted"/>
<keyword evidence="1" id="KW-0472">Membrane</keyword>
<dbReference type="EMBL" id="BOQN01000088">
    <property type="protein sequence ID" value="GIM95115.1"/>
    <property type="molecule type" value="Genomic_DNA"/>
</dbReference>
<comment type="caution">
    <text evidence="2">The sequence shown here is derived from an EMBL/GenBank/DDBJ whole genome shotgun (WGS) entry which is preliminary data.</text>
</comment>
<reference evidence="2 3" key="1">
    <citation type="submission" date="2021-03" db="EMBL/GenBank/DDBJ databases">
        <title>Whole genome shotgun sequence of Actinoplanes toevensis NBRC 105298.</title>
        <authorList>
            <person name="Komaki H."/>
            <person name="Tamura T."/>
        </authorList>
    </citation>
    <scope>NUCLEOTIDE SEQUENCE [LARGE SCALE GENOMIC DNA]</scope>
    <source>
        <strain evidence="2 3">NBRC 105298</strain>
    </source>
</reference>
<evidence type="ECO:0000313" key="3">
    <source>
        <dbReference type="Proteomes" id="UP000677082"/>
    </source>
</evidence>
<evidence type="ECO:0000313" key="2">
    <source>
        <dbReference type="EMBL" id="GIM95115.1"/>
    </source>
</evidence>
<keyword evidence="1" id="KW-1133">Transmembrane helix</keyword>
<gene>
    <name evidence="2" type="ORF">Ato02nite_069080</name>
</gene>
<organism evidence="2 3">
    <name type="scientific">Paractinoplanes toevensis</name>
    <dbReference type="NCBI Taxonomy" id="571911"/>
    <lineage>
        <taxon>Bacteria</taxon>
        <taxon>Bacillati</taxon>
        <taxon>Actinomycetota</taxon>
        <taxon>Actinomycetes</taxon>
        <taxon>Micromonosporales</taxon>
        <taxon>Micromonosporaceae</taxon>
        <taxon>Paractinoplanes</taxon>
    </lineage>
</organism>
<protein>
    <recommendedName>
        <fullName evidence="4">DUF3040 domain-containing protein</fullName>
    </recommendedName>
</protein>
<dbReference type="AlphaFoldDB" id="A0A919TGH4"/>
<dbReference type="Proteomes" id="UP000677082">
    <property type="component" value="Unassembled WGS sequence"/>
</dbReference>
<accession>A0A919TGH4</accession>
<evidence type="ECO:0008006" key="4">
    <source>
        <dbReference type="Google" id="ProtNLM"/>
    </source>
</evidence>
<name>A0A919TGH4_9ACTN</name>
<sequence length="99" mass="11063">MLEPTEKAIFDTLVTRLRADDPVFTRRIDRLSRPKRRLYATLAILLWTAAPLCIVFGGWTGLLLAAIGVSYGVHLMSKRGGITSETLWPSPRRRPGVSN</sequence>
<keyword evidence="3" id="KW-1185">Reference proteome</keyword>
<dbReference type="Pfam" id="PF11239">
    <property type="entry name" value="DUF3040"/>
    <property type="match status" value="1"/>
</dbReference>